<proteinExistence type="inferred from homology"/>
<feature type="domain" description="DUF1731" evidence="3">
    <location>
        <begin position="252"/>
        <end position="298"/>
    </location>
</feature>
<evidence type="ECO:0000313" key="5">
    <source>
        <dbReference type="EMBL" id="RWU83815.1"/>
    </source>
</evidence>
<dbReference type="OrthoDB" id="9801773at2"/>
<reference evidence="4 6" key="2">
    <citation type="journal article" date="2012" name="J. Bacteriol.">
        <title>Genome Sequence of Janibacter hoylei MTCC8307, Isolated from the Stratospheric Air.</title>
        <authorList>
            <person name="Pawar S.P."/>
            <person name="Dhotre D.P."/>
            <person name="Shetty S.A."/>
            <person name="Chowdhury S.P."/>
            <person name="Chaudhari B.L."/>
            <person name="Shouche Y.S."/>
        </authorList>
    </citation>
    <scope>NUCLEOTIDE SEQUENCE [LARGE SCALE GENOMIC DNA]</scope>
    <source>
        <strain evidence="4 6">PVAS-1</strain>
    </source>
</reference>
<evidence type="ECO:0000313" key="4">
    <source>
        <dbReference type="EMBL" id="EKA60262.1"/>
    </source>
</evidence>
<dbReference type="PATRIC" id="fig|1210046.3.peg.2676"/>
<dbReference type="InterPro" id="IPR010099">
    <property type="entry name" value="SDR39U1"/>
</dbReference>
<dbReference type="InterPro" id="IPR001509">
    <property type="entry name" value="Epimerase_deHydtase"/>
</dbReference>
<reference evidence="5 7" key="1">
    <citation type="journal article" date="2009" name="Int. J. Syst. Evol. Microbiol.">
        <title>Janibacter hoylei sp. nov., Bacillus isronensis sp. nov. and Bacillus aryabhattai sp. nov., isolated from cryotubes used for collecting air from the upper atmosphere.</title>
        <authorList>
            <person name="Shivaji S."/>
            <person name="Chaturvedi P."/>
            <person name="Begum Z."/>
            <person name="Pindi P.K."/>
            <person name="Manorama R."/>
            <person name="Padmanaban D.A."/>
            <person name="Shouche Y.S."/>
            <person name="Pawar S."/>
            <person name="Vaishampayan P."/>
            <person name="Dutt C.B."/>
            <person name="Datta G.N."/>
            <person name="Manchanda R.K."/>
            <person name="Rao U.R."/>
            <person name="Bhargava P.M."/>
            <person name="Narlikar J.V."/>
        </authorList>
    </citation>
    <scope>NUCLEOTIDE SEQUENCE [LARGE SCALE GENOMIC DNA]</scope>
    <source>
        <strain evidence="5 7">PVAS-1</strain>
    </source>
</reference>
<dbReference type="eggNOG" id="COG1090">
    <property type="taxonomic scope" value="Bacteria"/>
</dbReference>
<dbReference type="InterPro" id="IPR036291">
    <property type="entry name" value="NAD(P)-bd_dom_sf"/>
</dbReference>
<dbReference type="Pfam" id="PF08338">
    <property type="entry name" value="DUF1731"/>
    <property type="match status" value="1"/>
</dbReference>
<name>K1E4J7_9MICO</name>
<dbReference type="RefSeq" id="WP_007929091.1">
    <property type="nucleotide sequence ID" value="NZ_ALWX01000068.1"/>
</dbReference>
<sequence length="299" mass="31684">MSTRRQRIAITGASGLIGGALSSSLRADGHEVVQLVRHEPKGDHERPWDPATRELDPGVLSDVDTVVHLAGAGVGDRRWTPTYKMLIRTSRVHGTDLVARRVAEGAGPTRLVTASAVGYYGDRGDEVLTETSAPGRGYLAGVVRDWEAAAAPAVQAGVPVAHARTGIVLAAHGGALSPMLRLARLGLGGPLASGRQWMPWISLDDVVGVYTRLVEDASVTGAVNATAPHPERQRDLASALGRHLHRPAVLPAPRPALRVALGEFADEVLASARVLPLRLLEVGHDFAHPHLDDALDHLL</sequence>
<comment type="caution">
    <text evidence="4">The sequence shown here is derived from an EMBL/GenBank/DDBJ whole genome shotgun (WGS) entry which is preliminary data.</text>
</comment>
<comment type="similarity">
    <text evidence="1">Belongs to the NAD(P)-dependent epimerase/dehydratase family. SDR39U1 subfamily.</text>
</comment>
<dbReference type="Proteomes" id="UP000004474">
    <property type="component" value="Unassembled WGS sequence"/>
</dbReference>
<dbReference type="Proteomes" id="UP000288711">
    <property type="component" value="Unassembled WGS sequence"/>
</dbReference>
<dbReference type="PANTHER" id="PTHR11092">
    <property type="entry name" value="SUGAR NUCLEOTIDE EPIMERASE RELATED"/>
    <property type="match status" value="1"/>
</dbReference>
<dbReference type="EMBL" id="ALWX01000068">
    <property type="protein sequence ID" value="EKA60262.1"/>
    <property type="molecule type" value="Genomic_DNA"/>
</dbReference>
<evidence type="ECO:0000313" key="7">
    <source>
        <dbReference type="Proteomes" id="UP000288711"/>
    </source>
</evidence>
<dbReference type="EMBL" id="PIPF01000007">
    <property type="protein sequence ID" value="RWU83815.1"/>
    <property type="molecule type" value="Genomic_DNA"/>
</dbReference>
<dbReference type="InterPro" id="IPR013549">
    <property type="entry name" value="DUF1731"/>
</dbReference>
<evidence type="ECO:0000259" key="2">
    <source>
        <dbReference type="Pfam" id="PF01370"/>
    </source>
</evidence>
<evidence type="ECO:0000259" key="3">
    <source>
        <dbReference type="Pfam" id="PF08338"/>
    </source>
</evidence>
<gene>
    <name evidence="4" type="ORF">B277_13944</name>
    <name evidence="5" type="ORF">CWN80_08800</name>
</gene>
<accession>K1E4J7</accession>
<keyword evidence="7" id="KW-1185">Reference proteome</keyword>
<dbReference type="PANTHER" id="PTHR11092:SF0">
    <property type="entry name" value="EPIMERASE FAMILY PROTEIN SDR39U1"/>
    <property type="match status" value="1"/>
</dbReference>
<reference evidence="5" key="3">
    <citation type="submission" date="2017-11" db="EMBL/GenBank/DDBJ databases">
        <authorList>
            <person name="Seuylemezian A."/>
            <person name="Cooper K."/>
            <person name="Vaishampayan P."/>
        </authorList>
    </citation>
    <scope>NUCLEOTIDE SEQUENCE</scope>
    <source>
        <strain evidence="5">PVAS-1</strain>
    </source>
</reference>
<protein>
    <submittedName>
        <fullName evidence="5">TIGR01777 family protein</fullName>
    </submittedName>
</protein>
<dbReference type="SUPFAM" id="SSF51735">
    <property type="entry name" value="NAD(P)-binding Rossmann-fold domains"/>
    <property type="match status" value="1"/>
</dbReference>
<feature type="domain" description="NAD-dependent epimerase/dehydratase" evidence="2">
    <location>
        <begin position="8"/>
        <end position="216"/>
    </location>
</feature>
<dbReference type="NCBIfam" id="TIGR01777">
    <property type="entry name" value="yfcH"/>
    <property type="match status" value="1"/>
</dbReference>
<dbReference type="STRING" id="1210046.B277_13944"/>
<dbReference type="Gene3D" id="3.40.50.720">
    <property type="entry name" value="NAD(P)-binding Rossmann-like Domain"/>
    <property type="match status" value="1"/>
</dbReference>
<organism evidence="4 6">
    <name type="scientific">Janibacter hoylei PVAS-1</name>
    <dbReference type="NCBI Taxonomy" id="1210046"/>
    <lineage>
        <taxon>Bacteria</taxon>
        <taxon>Bacillati</taxon>
        <taxon>Actinomycetota</taxon>
        <taxon>Actinomycetes</taxon>
        <taxon>Micrococcales</taxon>
        <taxon>Intrasporangiaceae</taxon>
        <taxon>Janibacter</taxon>
    </lineage>
</organism>
<dbReference type="Pfam" id="PF01370">
    <property type="entry name" value="Epimerase"/>
    <property type="match status" value="1"/>
</dbReference>
<evidence type="ECO:0000256" key="1">
    <source>
        <dbReference type="ARBA" id="ARBA00009353"/>
    </source>
</evidence>
<evidence type="ECO:0000313" key="6">
    <source>
        <dbReference type="Proteomes" id="UP000004474"/>
    </source>
</evidence>
<dbReference type="AlphaFoldDB" id="K1E4J7"/>